<dbReference type="Gene3D" id="3.60.15.10">
    <property type="entry name" value="Ribonuclease Z/Hydroxyacylglutathione hydrolase-like"/>
    <property type="match status" value="1"/>
</dbReference>
<evidence type="ECO:0000313" key="3">
    <source>
        <dbReference type="Proteomes" id="UP000295367"/>
    </source>
</evidence>
<dbReference type="Proteomes" id="UP000295367">
    <property type="component" value="Unassembled WGS sequence"/>
</dbReference>
<comment type="caution">
    <text evidence="2">The sequence shown here is derived from an EMBL/GenBank/DDBJ whole genome shotgun (WGS) entry which is preliminary data.</text>
</comment>
<organism evidence="2 3">
    <name type="scientific">Sulfurirhabdus autotrophica</name>
    <dbReference type="NCBI Taxonomy" id="1706046"/>
    <lineage>
        <taxon>Bacteria</taxon>
        <taxon>Pseudomonadati</taxon>
        <taxon>Pseudomonadota</taxon>
        <taxon>Betaproteobacteria</taxon>
        <taxon>Nitrosomonadales</taxon>
        <taxon>Sulfuricellaceae</taxon>
        <taxon>Sulfurirhabdus</taxon>
    </lineage>
</organism>
<dbReference type="Pfam" id="PF12706">
    <property type="entry name" value="Lactamase_B_2"/>
    <property type="match status" value="1"/>
</dbReference>
<dbReference type="SUPFAM" id="SSF56281">
    <property type="entry name" value="Metallo-hydrolase/oxidoreductase"/>
    <property type="match status" value="1"/>
</dbReference>
<dbReference type="InterPro" id="IPR052533">
    <property type="entry name" value="WalJ/YycJ-like"/>
</dbReference>
<dbReference type="AlphaFoldDB" id="A0A4R3YFP8"/>
<dbReference type="InterPro" id="IPR001279">
    <property type="entry name" value="Metallo-B-lactamas"/>
</dbReference>
<sequence length="255" mass="27659">MRFASLGSGSSGNALVVEVKQTRVMLDCGFGIADTVARLSRVGLSPGDLSGIVVTHEHTDHLGGVAGFARKYGLTVWLTHGTFSVWEAATTRLPEYQLMEAHTSFPIGDIEVQPFPVPHDAREPVQFVFGNGKQRLGVLTDVGCSTPHIETMLSGLDSLVLECNYDADMLYNSKYPPGLKQRISGKFGHLENSVSAELLKKLDQTRLQHVVAAHLSEKNNAPLLAQTALSGALGCENDWVGVADQTMGFDWRQII</sequence>
<evidence type="ECO:0000313" key="2">
    <source>
        <dbReference type="EMBL" id="TCV90762.1"/>
    </source>
</evidence>
<reference evidence="2 3" key="1">
    <citation type="submission" date="2019-03" db="EMBL/GenBank/DDBJ databases">
        <title>Genomic Encyclopedia of Type Strains, Phase IV (KMG-IV): sequencing the most valuable type-strain genomes for metagenomic binning, comparative biology and taxonomic classification.</title>
        <authorList>
            <person name="Goeker M."/>
        </authorList>
    </citation>
    <scope>NUCLEOTIDE SEQUENCE [LARGE SCALE GENOMIC DNA]</scope>
    <source>
        <strain evidence="2 3">DSM 100309</strain>
    </source>
</reference>
<feature type="domain" description="Metallo-beta-lactamase" evidence="1">
    <location>
        <begin position="11"/>
        <end position="174"/>
    </location>
</feature>
<evidence type="ECO:0000259" key="1">
    <source>
        <dbReference type="SMART" id="SM00849"/>
    </source>
</evidence>
<gene>
    <name evidence="2" type="ORF">EDC63_101736</name>
</gene>
<proteinExistence type="predicted"/>
<dbReference type="RefSeq" id="WP_124947348.1">
    <property type="nucleotide sequence ID" value="NZ_BHVT01000073.1"/>
</dbReference>
<protein>
    <submittedName>
        <fullName evidence="2">Phosphoribosyl 1,2-cyclic phosphodiesterase</fullName>
    </submittedName>
</protein>
<dbReference type="OrthoDB" id="9803916at2"/>
<dbReference type="InterPro" id="IPR036866">
    <property type="entry name" value="RibonucZ/Hydroxyglut_hydro"/>
</dbReference>
<name>A0A4R3YFP8_9PROT</name>
<dbReference type="SMART" id="SM00849">
    <property type="entry name" value="Lactamase_B"/>
    <property type="match status" value="1"/>
</dbReference>
<dbReference type="EMBL" id="SMCO01000001">
    <property type="protein sequence ID" value="TCV90762.1"/>
    <property type="molecule type" value="Genomic_DNA"/>
</dbReference>
<accession>A0A4R3YFP8</accession>
<dbReference type="PANTHER" id="PTHR47619:SF1">
    <property type="entry name" value="EXODEOXYRIBONUCLEASE WALJ"/>
    <property type="match status" value="1"/>
</dbReference>
<keyword evidence="3" id="KW-1185">Reference proteome</keyword>
<dbReference type="PANTHER" id="PTHR47619">
    <property type="entry name" value="METALLO-HYDROLASE YYCJ-RELATED"/>
    <property type="match status" value="1"/>
</dbReference>